<dbReference type="InterPro" id="IPR001845">
    <property type="entry name" value="HTH_ArsR_DNA-bd_dom"/>
</dbReference>
<evidence type="ECO:0000256" key="3">
    <source>
        <dbReference type="ARBA" id="ARBA00023163"/>
    </source>
</evidence>
<dbReference type="Gene3D" id="1.10.10.10">
    <property type="entry name" value="Winged helix-like DNA-binding domain superfamily/Winged helix DNA-binding domain"/>
    <property type="match status" value="1"/>
</dbReference>
<dbReference type="GO" id="GO:0003677">
    <property type="term" value="F:DNA binding"/>
    <property type="evidence" value="ECO:0007669"/>
    <property type="project" value="UniProtKB-KW"/>
</dbReference>
<protein>
    <submittedName>
        <fullName evidence="6">Helix-turn-helix domain-containing protein</fullName>
    </submittedName>
</protein>
<dbReference type="OrthoDB" id="3733172at2"/>
<dbReference type="InterPro" id="IPR036388">
    <property type="entry name" value="WH-like_DNA-bd_sf"/>
</dbReference>
<dbReference type="RefSeq" id="WP_091519629.1">
    <property type="nucleotide sequence ID" value="NZ_LT629772.1"/>
</dbReference>
<reference evidence="6 7" key="1">
    <citation type="submission" date="2016-10" db="EMBL/GenBank/DDBJ databases">
        <authorList>
            <person name="de Groot N.N."/>
        </authorList>
    </citation>
    <scope>NUCLEOTIDE SEQUENCE [LARGE SCALE GENOMIC DNA]</scope>
    <source>
        <strain evidence="6 7">DSM 21800</strain>
    </source>
</reference>
<dbReference type="CDD" id="cd00090">
    <property type="entry name" value="HTH_ARSR"/>
    <property type="match status" value="1"/>
</dbReference>
<dbReference type="AlphaFoldDB" id="A0A1H1NRG4"/>
<evidence type="ECO:0000313" key="7">
    <source>
        <dbReference type="Proteomes" id="UP000199103"/>
    </source>
</evidence>
<keyword evidence="2" id="KW-0238">DNA-binding</keyword>
<sequence>MRDAADRDHTPATASDPVQDADFVTPDVTQLKALAHPVRLRMLGMLRMDGPATATQLADRLGLNSGATSYHLRQLAHHGFIEEDAGHGNKRERWWHASFRSTRLDNAGRAASQNDREAVGAFWQALAVTDIDQLTAAFRERTELPDRWAEVSDSSVWVIWLTADQAEDMLRRVHRMIDAISRAAPRDRGTATAEAEQFMIQVHGFPRPGRLSRPGRGEPEPPAAADS</sequence>
<organism evidence="6 7">
    <name type="scientific">Microlunatus soli</name>
    <dbReference type="NCBI Taxonomy" id="630515"/>
    <lineage>
        <taxon>Bacteria</taxon>
        <taxon>Bacillati</taxon>
        <taxon>Actinomycetota</taxon>
        <taxon>Actinomycetes</taxon>
        <taxon>Propionibacteriales</taxon>
        <taxon>Propionibacteriaceae</taxon>
        <taxon>Microlunatus</taxon>
    </lineage>
</organism>
<dbReference type="STRING" id="630515.SAMN04489812_0599"/>
<feature type="compositionally biased region" description="Basic and acidic residues" evidence="4">
    <location>
        <begin position="1"/>
        <end position="10"/>
    </location>
</feature>
<dbReference type="SMART" id="SM00418">
    <property type="entry name" value="HTH_ARSR"/>
    <property type="match status" value="1"/>
</dbReference>
<feature type="region of interest" description="Disordered" evidence="4">
    <location>
        <begin position="1"/>
        <end position="21"/>
    </location>
</feature>
<dbReference type="SUPFAM" id="SSF46785">
    <property type="entry name" value="Winged helix' DNA-binding domain"/>
    <property type="match status" value="1"/>
</dbReference>
<dbReference type="Pfam" id="PF12840">
    <property type="entry name" value="HTH_20"/>
    <property type="match status" value="1"/>
</dbReference>
<keyword evidence="7" id="KW-1185">Reference proteome</keyword>
<keyword evidence="1" id="KW-0805">Transcription regulation</keyword>
<dbReference type="EMBL" id="LT629772">
    <property type="protein sequence ID" value="SDS00949.1"/>
    <property type="molecule type" value="Genomic_DNA"/>
</dbReference>
<evidence type="ECO:0000256" key="2">
    <source>
        <dbReference type="ARBA" id="ARBA00023125"/>
    </source>
</evidence>
<feature type="region of interest" description="Disordered" evidence="4">
    <location>
        <begin position="203"/>
        <end position="227"/>
    </location>
</feature>
<dbReference type="Proteomes" id="UP000199103">
    <property type="component" value="Chromosome I"/>
</dbReference>
<dbReference type="GO" id="GO:0003700">
    <property type="term" value="F:DNA-binding transcription factor activity"/>
    <property type="evidence" value="ECO:0007669"/>
    <property type="project" value="InterPro"/>
</dbReference>
<dbReference type="InterPro" id="IPR036390">
    <property type="entry name" value="WH_DNA-bd_sf"/>
</dbReference>
<name>A0A1H1NRG4_9ACTN</name>
<dbReference type="PANTHER" id="PTHR33154">
    <property type="entry name" value="TRANSCRIPTIONAL REGULATOR, ARSR FAMILY"/>
    <property type="match status" value="1"/>
</dbReference>
<dbReference type="InterPro" id="IPR011991">
    <property type="entry name" value="ArsR-like_HTH"/>
</dbReference>
<evidence type="ECO:0000259" key="5">
    <source>
        <dbReference type="SMART" id="SM00418"/>
    </source>
</evidence>
<feature type="compositionally biased region" description="Low complexity" evidence="4">
    <location>
        <begin position="204"/>
        <end position="214"/>
    </location>
</feature>
<keyword evidence="3" id="KW-0804">Transcription</keyword>
<gene>
    <name evidence="6" type="ORF">SAMN04489812_0599</name>
</gene>
<dbReference type="InterPro" id="IPR051081">
    <property type="entry name" value="HTH_MetalResp_TranReg"/>
</dbReference>
<proteinExistence type="predicted"/>
<dbReference type="PANTHER" id="PTHR33154:SF15">
    <property type="entry name" value="REGULATORY PROTEIN ARSR"/>
    <property type="match status" value="1"/>
</dbReference>
<evidence type="ECO:0000313" key="6">
    <source>
        <dbReference type="EMBL" id="SDS00949.1"/>
    </source>
</evidence>
<feature type="domain" description="HTH arsR-type" evidence="5">
    <location>
        <begin position="29"/>
        <end position="113"/>
    </location>
</feature>
<evidence type="ECO:0000256" key="4">
    <source>
        <dbReference type="SAM" id="MobiDB-lite"/>
    </source>
</evidence>
<accession>A0A1H1NRG4</accession>
<evidence type="ECO:0000256" key="1">
    <source>
        <dbReference type="ARBA" id="ARBA00023015"/>
    </source>
</evidence>